<sequence length="126" mass="14047">MAVEFNKQLKARVKRLRKELLGASVIYVDVYSAKYHLISNTKTYGFMEPMKICCGHHEKDIHVWCGQRTIINGSEILGVSCGSPESYGSWDGINDSQGANQWIANHILNGSFSDPPTPISHACLKH</sequence>
<dbReference type="InterPro" id="IPR001087">
    <property type="entry name" value="GDSL"/>
</dbReference>
<comment type="caution">
    <text evidence="3">The sequence shown here is derived from an EMBL/GenBank/DDBJ whole genome shotgun (WGS) entry which is preliminary data.</text>
</comment>
<dbReference type="OrthoDB" id="1600564at2759"/>
<dbReference type="Gene3D" id="3.40.50.1110">
    <property type="entry name" value="SGNH hydrolase"/>
    <property type="match status" value="1"/>
</dbReference>
<reference evidence="4" key="1">
    <citation type="journal article" date="2018" name="Gigascience">
        <title>Genome assembly of the Pink Ipe (Handroanthus impetiginosus, Bignoniaceae), a highly valued, ecologically keystone Neotropical timber forest tree.</title>
        <authorList>
            <person name="Silva-Junior O.B."/>
            <person name="Grattapaglia D."/>
            <person name="Novaes E."/>
            <person name="Collevatti R.G."/>
        </authorList>
    </citation>
    <scope>NUCLEOTIDE SEQUENCE [LARGE SCALE GENOMIC DNA]</scope>
    <source>
        <strain evidence="4">cv. UFG-1</strain>
    </source>
</reference>
<keyword evidence="3" id="KW-0378">Hydrolase</keyword>
<dbReference type="AlphaFoldDB" id="A0A2G9FY04"/>
<keyword evidence="2" id="KW-0325">Glycoprotein</keyword>
<keyword evidence="4" id="KW-1185">Reference proteome</keyword>
<dbReference type="EC" id="3.2.1.51" evidence="3"/>
<accession>A0A2G9FY04</accession>
<dbReference type="GO" id="GO:0004560">
    <property type="term" value="F:alpha-L-fucosidase activity"/>
    <property type="evidence" value="ECO:0007669"/>
    <property type="project" value="UniProtKB-EC"/>
</dbReference>
<evidence type="ECO:0000313" key="3">
    <source>
        <dbReference type="EMBL" id="PIM97933.1"/>
    </source>
</evidence>
<keyword evidence="3" id="KW-0326">Glycosidase</keyword>
<evidence type="ECO:0000256" key="1">
    <source>
        <dbReference type="ARBA" id="ARBA00008668"/>
    </source>
</evidence>
<organism evidence="3 4">
    <name type="scientific">Handroanthus impetiginosus</name>
    <dbReference type="NCBI Taxonomy" id="429701"/>
    <lineage>
        <taxon>Eukaryota</taxon>
        <taxon>Viridiplantae</taxon>
        <taxon>Streptophyta</taxon>
        <taxon>Embryophyta</taxon>
        <taxon>Tracheophyta</taxon>
        <taxon>Spermatophyta</taxon>
        <taxon>Magnoliopsida</taxon>
        <taxon>eudicotyledons</taxon>
        <taxon>Gunneridae</taxon>
        <taxon>Pentapetalae</taxon>
        <taxon>asterids</taxon>
        <taxon>lamiids</taxon>
        <taxon>Lamiales</taxon>
        <taxon>Bignoniaceae</taxon>
        <taxon>Crescentiina</taxon>
        <taxon>Tabebuia alliance</taxon>
        <taxon>Handroanthus</taxon>
    </lineage>
</organism>
<dbReference type="PANTHER" id="PTHR22835:SF546">
    <property type="entry name" value="GDSL-LIKE LIPASE_ACYLHYDROLASE"/>
    <property type="match status" value="1"/>
</dbReference>
<dbReference type="InterPro" id="IPR036514">
    <property type="entry name" value="SGNH_hydro_sf"/>
</dbReference>
<dbReference type="GO" id="GO:0016788">
    <property type="term" value="F:hydrolase activity, acting on ester bonds"/>
    <property type="evidence" value="ECO:0007669"/>
    <property type="project" value="InterPro"/>
</dbReference>
<name>A0A2G9FY04_9LAMI</name>
<gene>
    <name evidence="3" type="ORF">CDL12_29589</name>
</gene>
<protein>
    <submittedName>
        <fullName evidence="3">Alpha-L-fucosidase</fullName>
        <ecNumber evidence="3">3.2.1.51</ecNumber>
    </submittedName>
</protein>
<evidence type="ECO:0000313" key="4">
    <source>
        <dbReference type="Proteomes" id="UP000231279"/>
    </source>
</evidence>
<proteinExistence type="inferred from homology"/>
<dbReference type="STRING" id="429701.A0A2G9FY04"/>
<dbReference type="PANTHER" id="PTHR22835">
    <property type="entry name" value="ZINC FINGER FYVE DOMAIN CONTAINING PROTEIN"/>
    <property type="match status" value="1"/>
</dbReference>
<dbReference type="EMBL" id="NKXS01008964">
    <property type="protein sequence ID" value="PIM97933.1"/>
    <property type="molecule type" value="Genomic_DNA"/>
</dbReference>
<dbReference type="Pfam" id="PF00657">
    <property type="entry name" value="Lipase_GDSL"/>
    <property type="match status" value="1"/>
</dbReference>
<dbReference type="Proteomes" id="UP000231279">
    <property type="component" value="Unassembled WGS sequence"/>
</dbReference>
<evidence type="ECO:0000256" key="2">
    <source>
        <dbReference type="ARBA" id="ARBA00023180"/>
    </source>
</evidence>
<comment type="similarity">
    <text evidence="1">Belongs to the 'GDSL' lipolytic enzyme family.</text>
</comment>